<evidence type="ECO:0000313" key="2">
    <source>
        <dbReference type="Proteomes" id="UP000821845"/>
    </source>
</evidence>
<gene>
    <name evidence="1" type="ORF">HPB50_025393</name>
</gene>
<sequence length="76" mass="8767">MRTSFDIIGYPTANLSADPAQVMWSRRERVKDRQLKSKDYTDRTRATRIIMFQVESYVRAKKPVPGPKGIPSLNLL</sequence>
<reference evidence="1" key="1">
    <citation type="submission" date="2020-05" db="EMBL/GenBank/DDBJ databases">
        <title>Large-scale comparative analyses of tick genomes elucidate their genetic diversity and vector capacities.</title>
        <authorList>
            <person name="Jia N."/>
            <person name="Wang J."/>
            <person name="Shi W."/>
            <person name="Du L."/>
            <person name="Sun Y."/>
            <person name="Zhan W."/>
            <person name="Jiang J."/>
            <person name="Wang Q."/>
            <person name="Zhang B."/>
            <person name="Ji P."/>
            <person name="Sakyi L.B."/>
            <person name="Cui X."/>
            <person name="Yuan T."/>
            <person name="Jiang B."/>
            <person name="Yang W."/>
            <person name="Lam T.T.-Y."/>
            <person name="Chang Q."/>
            <person name="Ding S."/>
            <person name="Wang X."/>
            <person name="Zhu J."/>
            <person name="Ruan X."/>
            <person name="Zhao L."/>
            <person name="Wei J."/>
            <person name="Que T."/>
            <person name="Du C."/>
            <person name="Cheng J."/>
            <person name="Dai P."/>
            <person name="Han X."/>
            <person name="Huang E."/>
            <person name="Gao Y."/>
            <person name="Liu J."/>
            <person name="Shao H."/>
            <person name="Ye R."/>
            <person name="Li L."/>
            <person name="Wei W."/>
            <person name="Wang X."/>
            <person name="Wang C."/>
            <person name="Yang T."/>
            <person name="Huo Q."/>
            <person name="Li W."/>
            <person name="Guo W."/>
            <person name="Chen H."/>
            <person name="Zhou L."/>
            <person name="Ni X."/>
            <person name="Tian J."/>
            <person name="Zhou Y."/>
            <person name="Sheng Y."/>
            <person name="Liu T."/>
            <person name="Pan Y."/>
            <person name="Xia L."/>
            <person name="Li J."/>
            <person name="Zhao F."/>
            <person name="Cao W."/>
        </authorList>
    </citation>
    <scope>NUCLEOTIDE SEQUENCE</scope>
    <source>
        <strain evidence="1">Hyas-2018</strain>
    </source>
</reference>
<keyword evidence="2" id="KW-1185">Reference proteome</keyword>
<dbReference type="EMBL" id="CM023481">
    <property type="protein sequence ID" value="KAH6948620.1"/>
    <property type="molecule type" value="Genomic_DNA"/>
</dbReference>
<evidence type="ECO:0000313" key="1">
    <source>
        <dbReference type="EMBL" id="KAH6948620.1"/>
    </source>
</evidence>
<protein>
    <submittedName>
        <fullName evidence="1">Uncharacterized protein</fullName>
    </submittedName>
</protein>
<dbReference type="Proteomes" id="UP000821845">
    <property type="component" value="Chromosome 1"/>
</dbReference>
<organism evidence="1 2">
    <name type="scientific">Hyalomma asiaticum</name>
    <name type="common">Tick</name>
    <dbReference type="NCBI Taxonomy" id="266040"/>
    <lineage>
        <taxon>Eukaryota</taxon>
        <taxon>Metazoa</taxon>
        <taxon>Ecdysozoa</taxon>
        <taxon>Arthropoda</taxon>
        <taxon>Chelicerata</taxon>
        <taxon>Arachnida</taxon>
        <taxon>Acari</taxon>
        <taxon>Parasitiformes</taxon>
        <taxon>Ixodida</taxon>
        <taxon>Ixodoidea</taxon>
        <taxon>Ixodidae</taxon>
        <taxon>Hyalomminae</taxon>
        <taxon>Hyalomma</taxon>
    </lineage>
</organism>
<name>A0ACB7TNK4_HYAAI</name>
<accession>A0ACB7TNK4</accession>
<comment type="caution">
    <text evidence="1">The sequence shown here is derived from an EMBL/GenBank/DDBJ whole genome shotgun (WGS) entry which is preliminary data.</text>
</comment>
<proteinExistence type="predicted"/>